<dbReference type="SUPFAM" id="SSF81383">
    <property type="entry name" value="F-box domain"/>
    <property type="match status" value="1"/>
</dbReference>
<dbReference type="InterPro" id="IPR036047">
    <property type="entry name" value="F-box-like_dom_sf"/>
</dbReference>
<dbReference type="Pfam" id="PF00646">
    <property type="entry name" value="F-box"/>
    <property type="match status" value="1"/>
</dbReference>
<sequence length="166" mass="18413">MGANLSLTFADPNTCSLVGSLCLQISSPPATKPGLGDLPEGCVALILEYLNPQEICKLARLNRAFRGASWADFVWESKLPVNYEDLIGRVLGDDLKDKLCKREIYTRLCRANAFDDGTKKAWLDKRTRGVCLSIASKGLAITGIDDRRYWNHIPTEESRHGWSSPS</sequence>
<dbReference type="EMBL" id="GILB01011942">
    <property type="protein sequence ID" value="NUU92275.1"/>
    <property type="molecule type" value="Transcribed_RNA"/>
</dbReference>
<protein>
    <recommendedName>
        <fullName evidence="1">F-box domain-containing protein</fullName>
    </recommendedName>
</protein>
<accession>A0A6M2F8V1</accession>
<dbReference type="CDD" id="cd22162">
    <property type="entry name" value="F-box_AtSKIP3-like"/>
    <property type="match status" value="1"/>
</dbReference>
<evidence type="ECO:0000259" key="1">
    <source>
        <dbReference type="PROSITE" id="PS50181"/>
    </source>
</evidence>
<dbReference type="AlphaFoldDB" id="A0A6M2F8V1"/>
<dbReference type="PANTHER" id="PTHR31960">
    <property type="entry name" value="F-BOX PROTEIN PP2-A15"/>
    <property type="match status" value="1"/>
</dbReference>
<dbReference type="PANTHER" id="PTHR31960:SF22">
    <property type="entry name" value="F-BOX PROTEIN PP2-A12"/>
    <property type="match status" value="1"/>
</dbReference>
<evidence type="ECO:0000313" key="2">
    <source>
        <dbReference type="EMBL" id="NUU92275.1"/>
    </source>
</evidence>
<reference evidence="2" key="1">
    <citation type="submission" date="2020-03" db="EMBL/GenBank/DDBJ databases">
        <authorList>
            <person name="Zhang R."/>
        </authorList>
    </citation>
    <scope>NUCLEOTIDE SEQUENCE</scope>
</reference>
<feature type="domain" description="F-box" evidence="1">
    <location>
        <begin position="32"/>
        <end position="78"/>
    </location>
</feature>
<organism evidence="2">
    <name type="scientific">Populus davidiana</name>
    <dbReference type="NCBI Taxonomy" id="266767"/>
    <lineage>
        <taxon>Eukaryota</taxon>
        <taxon>Viridiplantae</taxon>
        <taxon>Streptophyta</taxon>
        <taxon>Embryophyta</taxon>
        <taxon>Tracheophyta</taxon>
        <taxon>Spermatophyta</taxon>
        <taxon>Magnoliopsida</taxon>
        <taxon>eudicotyledons</taxon>
        <taxon>Gunneridae</taxon>
        <taxon>Pentapetalae</taxon>
        <taxon>rosids</taxon>
        <taxon>fabids</taxon>
        <taxon>Malpighiales</taxon>
        <taxon>Salicaceae</taxon>
        <taxon>Saliceae</taxon>
        <taxon>Populus</taxon>
    </lineage>
</organism>
<proteinExistence type="predicted"/>
<dbReference type="InterPro" id="IPR001810">
    <property type="entry name" value="F-box_dom"/>
</dbReference>
<dbReference type="PROSITE" id="PS50181">
    <property type="entry name" value="FBOX"/>
    <property type="match status" value="1"/>
</dbReference>
<name>A0A6M2F8V1_9ROSI</name>